<proteinExistence type="inferred from homology"/>
<gene>
    <name evidence="17" type="primary">TARS</name>
    <name evidence="14 17" type="synonym">thrS</name>
</gene>
<keyword evidence="8 14" id="KW-0862">Zinc</keyword>
<dbReference type="Gene3D" id="3.40.50.800">
    <property type="entry name" value="Anticodon-binding domain"/>
    <property type="match status" value="1"/>
</dbReference>
<comment type="caution">
    <text evidence="14">Lacks conserved residue(s) required for the propagation of feature annotation.</text>
</comment>
<dbReference type="GO" id="GO:0046872">
    <property type="term" value="F:metal ion binding"/>
    <property type="evidence" value="ECO:0007669"/>
    <property type="project" value="UniProtKB-KW"/>
</dbReference>
<dbReference type="CDD" id="cd00771">
    <property type="entry name" value="ThrRS_core"/>
    <property type="match status" value="1"/>
</dbReference>
<dbReference type="SUPFAM" id="SSF55681">
    <property type="entry name" value="Class II aaRS and biotin synthetases"/>
    <property type="match status" value="1"/>
</dbReference>
<keyword evidence="5 14" id="KW-0436">Ligase</keyword>
<keyword evidence="10 14" id="KW-0694">RNA-binding</keyword>
<dbReference type="InterPro" id="IPR004154">
    <property type="entry name" value="Anticodon-bd"/>
</dbReference>
<accession>A0A075GMF9</accession>
<dbReference type="GO" id="GO:0005737">
    <property type="term" value="C:cytoplasm"/>
    <property type="evidence" value="ECO:0007669"/>
    <property type="project" value="UniProtKB-SubCell"/>
</dbReference>
<dbReference type="InterPro" id="IPR045864">
    <property type="entry name" value="aa-tRNA-synth_II/BPL/LPL"/>
</dbReference>
<dbReference type="GO" id="GO:0000049">
    <property type="term" value="F:tRNA binding"/>
    <property type="evidence" value="ECO:0007669"/>
    <property type="project" value="UniProtKB-KW"/>
</dbReference>
<evidence type="ECO:0000256" key="12">
    <source>
        <dbReference type="ARBA" id="ARBA00023146"/>
    </source>
</evidence>
<evidence type="ECO:0000256" key="10">
    <source>
        <dbReference type="ARBA" id="ARBA00022884"/>
    </source>
</evidence>
<dbReference type="InterPro" id="IPR033728">
    <property type="entry name" value="ThrRS_core"/>
</dbReference>
<dbReference type="HAMAP" id="MF_00184">
    <property type="entry name" value="Thr_tRNA_synth"/>
    <property type="match status" value="1"/>
</dbReference>
<comment type="subcellular location">
    <subcellularLocation>
        <location evidence="1 14">Cytoplasm</location>
    </subcellularLocation>
</comment>
<evidence type="ECO:0000256" key="3">
    <source>
        <dbReference type="ARBA" id="ARBA00022490"/>
    </source>
</evidence>
<dbReference type="NCBIfam" id="TIGR00418">
    <property type="entry name" value="thrS"/>
    <property type="match status" value="1"/>
</dbReference>
<dbReference type="Pfam" id="PF03129">
    <property type="entry name" value="HGTP_anticodon"/>
    <property type="match status" value="1"/>
</dbReference>
<dbReference type="GO" id="GO:0006435">
    <property type="term" value="P:threonyl-tRNA aminoacylation"/>
    <property type="evidence" value="ECO:0007669"/>
    <property type="project" value="UniProtKB-UniRule"/>
</dbReference>
<dbReference type="InterPro" id="IPR004095">
    <property type="entry name" value="TGS"/>
</dbReference>
<dbReference type="InterPro" id="IPR002314">
    <property type="entry name" value="aa-tRNA-synt_IIb"/>
</dbReference>
<dbReference type="SUPFAM" id="SSF55186">
    <property type="entry name" value="ThrRS/AlaRS common domain"/>
    <property type="match status" value="1"/>
</dbReference>
<feature type="binding site" evidence="14">
    <location>
        <position position="396"/>
    </location>
    <ligand>
        <name>Zn(2+)</name>
        <dbReference type="ChEBI" id="CHEBI:29105"/>
        <note>catalytic</note>
    </ligand>
</feature>
<feature type="binding site" evidence="14">
    <location>
        <position position="345"/>
    </location>
    <ligand>
        <name>Zn(2+)</name>
        <dbReference type="ChEBI" id="CHEBI:29105"/>
        <note>catalytic</note>
    </ligand>
</feature>
<dbReference type="PANTHER" id="PTHR11451:SF56">
    <property type="entry name" value="THREONINE--TRNA LIGASE 1"/>
    <property type="match status" value="1"/>
</dbReference>
<dbReference type="FunFam" id="3.30.930.10:FF:000002">
    <property type="entry name" value="Threonine--tRNA ligase"/>
    <property type="match status" value="1"/>
</dbReference>
<evidence type="ECO:0000256" key="13">
    <source>
        <dbReference type="ARBA" id="ARBA00049515"/>
    </source>
</evidence>
<dbReference type="CDD" id="cd00860">
    <property type="entry name" value="ThrRS_anticodon"/>
    <property type="match status" value="1"/>
</dbReference>
<evidence type="ECO:0000256" key="14">
    <source>
        <dbReference type="HAMAP-Rule" id="MF_00184"/>
    </source>
</evidence>
<dbReference type="GO" id="GO:0004829">
    <property type="term" value="F:threonine-tRNA ligase activity"/>
    <property type="evidence" value="ECO:0007669"/>
    <property type="project" value="UniProtKB-UniRule"/>
</dbReference>
<dbReference type="PROSITE" id="PS50862">
    <property type="entry name" value="AA_TRNA_LIGASE_II"/>
    <property type="match status" value="1"/>
</dbReference>
<keyword evidence="3 14" id="KW-0963">Cytoplasm</keyword>
<dbReference type="Gene3D" id="3.30.54.20">
    <property type="match status" value="1"/>
</dbReference>
<keyword evidence="9 14" id="KW-0067">ATP-binding</keyword>
<feature type="domain" description="TGS" evidence="16">
    <location>
        <begin position="13"/>
        <end position="73"/>
    </location>
</feature>
<keyword evidence="11 14" id="KW-0648">Protein biosynthesis</keyword>
<keyword evidence="7 14" id="KW-0547">Nucleotide-binding</keyword>
<dbReference type="InterPro" id="IPR012947">
    <property type="entry name" value="tRNA_SAD"/>
</dbReference>
<organism evidence="17">
    <name type="scientific">uncultured marine group II/III euryarchaeote KM3_181_C06</name>
    <dbReference type="NCBI Taxonomy" id="1457944"/>
    <lineage>
        <taxon>Archaea</taxon>
        <taxon>Methanobacteriati</taxon>
        <taxon>Methanobacteriota</taxon>
        <taxon>environmental samples</taxon>
    </lineage>
</organism>
<evidence type="ECO:0000256" key="1">
    <source>
        <dbReference type="ARBA" id="ARBA00004496"/>
    </source>
</evidence>
<dbReference type="EC" id="6.1.1.3" evidence="14"/>
<dbReference type="EMBL" id="KF900733">
    <property type="protein sequence ID" value="AIF05231.1"/>
    <property type="molecule type" value="Genomic_DNA"/>
</dbReference>
<sequence length="661" mass="74583">MRFANASRTACMAMISVDVGAAESHEYASGITVGEVVVNVHGKKSGAVAALVDGVECDFSHVIDSDCSVQPIAGDSDEGLYILRHSCAHLLAQAVTELFPDAKPTIGPPVENGFYYDFHMDPIGDEELRAIEKKMSEHVRANHALEREEHDNESLREMFASNPFKLEIMDDNIGHDVGSSAYRQGDFVDLCRGPHVPSTSHLRWFRLTSTSQAYWRADSKRESLVRVYGMCYPSKEALQNRVRQIEEAAKRDHKKIGKEMELYMIDELIGKGLPVWLPNGETLKSEIERYAVETEEAYGYVRVTTPVLGKQQLFEASGHLPHYADSMYPPMEMDDGAYYLKAMNCPMHHLVYRNKKRSYRDLPLRIAEYGTVYRNELSGTLTGLLRVRMLSMNDAHIYCTLDQVAQEFADNIRMVQDYYAAFGFEDYHFRLSLWDPSNSEKYIDQPENWAATENHLRNIMDSIGVPYVEAVDEAAFYGPKVDIQFTTLLGREESMSTIQLDFAAKERFGLTYKDETGAENGEVFVIHRAPLSTHERFVAFLTEHWAGNFPTWLSPVQVQIITISEKHKEHAARVAGALHEAGVRARVDDSDSTIGKKIRMHRKLRPAYMVIIGDEESQNGTVSIRGRSGGQRNGVALEEFVSDLFAEITNRSTELGIVPPE</sequence>
<evidence type="ECO:0000256" key="5">
    <source>
        <dbReference type="ARBA" id="ARBA00022598"/>
    </source>
</evidence>
<evidence type="ECO:0000256" key="8">
    <source>
        <dbReference type="ARBA" id="ARBA00022833"/>
    </source>
</evidence>
<dbReference type="Gene3D" id="3.30.980.10">
    <property type="entry name" value="Threonyl-trna Synthetase, Chain A, domain 2"/>
    <property type="match status" value="1"/>
</dbReference>
<protein>
    <recommendedName>
        <fullName evidence="14">Threonine--tRNA ligase</fullName>
        <ecNumber evidence="14">6.1.1.3</ecNumber>
    </recommendedName>
    <alternativeName>
        <fullName evidence="14">Threonyl-tRNA synthetase</fullName>
        <shortName evidence="14">ThrRS</shortName>
    </alternativeName>
</protein>
<dbReference type="SMART" id="SM00863">
    <property type="entry name" value="tRNA_SAD"/>
    <property type="match status" value="1"/>
</dbReference>
<evidence type="ECO:0000313" key="17">
    <source>
        <dbReference type="EMBL" id="AIF05231.1"/>
    </source>
</evidence>
<keyword evidence="6 14" id="KW-0479">Metal-binding</keyword>
<evidence type="ECO:0000256" key="7">
    <source>
        <dbReference type="ARBA" id="ARBA00022741"/>
    </source>
</evidence>
<dbReference type="InterPro" id="IPR047246">
    <property type="entry name" value="ThrRS_anticodon"/>
</dbReference>
<dbReference type="InterPro" id="IPR036621">
    <property type="entry name" value="Anticodon-bd_dom_sf"/>
</dbReference>
<dbReference type="InterPro" id="IPR002320">
    <property type="entry name" value="Thr-tRNA-ligase_IIa"/>
</dbReference>
<name>A0A075GMF9_9EURY</name>
<dbReference type="Gene3D" id="3.30.930.10">
    <property type="entry name" value="Bira Bifunctional Protein, Domain 2"/>
    <property type="match status" value="1"/>
</dbReference>
<comment type="subunit">
    <text evidence="14">Homodimer.</text>
</comment>
<dbReference type="InterPro" id="IPR006195">
    <property type="entry name" value="aa-tRNA-synth_II"/>
</dbReference>
<evidence type="ECO:0000256" key="4">
    <source>
        <dbReference type="ARBA" id="ARBA00022555"/>
    </source>
</evidence>
<dbReference type="SUPFAM" id="SSF52954">
    <property type="entry name" value="Class II aaRS ABD-related"/>
    <property type="match status" value="1"/>
</dbReference>
<evidence type="ECO:0000256" key="6">
    <source>
        <dbReference type="ARBA" id="ARBA00022723"/>
    </source>
</evidence>
<dbReference type="FunFam" id="3.40.50.800:FF:000001">
    <property type="entry name" value="Threonine--tRNA ligase"/>
    <property type="match status" value="1"/>
</dbReference>
<dbReference type="GO" id="GO:0005524">
    <property type="term" value="F:ATP binding"/>
    <property type="evidence" value="ECO:0007669"/>
    <property type="project" value="UniProtKB-UniRule"/>
</dbReference>
<reference evidence="17" key="1">
    <citation type="journal article" date="2014" name="Genome Biol. Evol.">
        <title>Pangenome evidence for extensive interdomain horizontal transfer affecting lineage core and shell genes in uncultured planktonic thaumarchaeota and euryarchaeota.</title>
        <authorList>
            <person name="Deschamps P."/>
            <person name="Zivanovic Y."/>
            <person name="Moreira D."/>
            <person name="Rodriguez-Valera F."/>
            <person name="Lopez-Garcia P."/>
        </authorList>
    </citation>
    <scope>NUCLEOTIDE SEQUENCE</scope>
</reference>
<keyword evidence="12 14" id="KW-0030">Aminoacyl-tRNA synthetase</keyword>
<feature type="binding site" evidence="14">
    <location>
        <position position="527"/>
    </location>
    <ligand>
        <name>Zn(2+)</name>
        <dbReference type="ChEBI" id="CHEBI:29105"/>
        <note>catalytic</note>
    </ligand>
</feature>
<dbReference type="InterPro" id="IPR018163">
    <property type="entry name" value="Thr/Ala-tRNA-synth_IIc_edit"/>
</dbReference>
<dbReference type="PRINTS" id="PR01047">
    <property type="entry name" value="TRNASYNTHTHR"/>
</dbReference>
<dbReference type="Pfam" id="PF07973">
    <property type="entry name" value="tRNA_SAD"/>
    <property type="match status" value="1"/>
</dbReference>
<dbReference type="AlphaFoldDB" id="A0A075GMF9"/>
<comment type="catalytic activity">
    <reaction evidence="13 14">
        <text>tRNA(Thr) + L-threonine + ATP = L-threonyl-tRNA(Thr) + AMP + diphosphate + H(+)</text>
        <dbReference type="Rhea" id="RHEA:24624"/>
        <dbReference type="Rhea" id="RHEA-COMP:9670"/>
        <dbReference type="Rhea" id="RHEA-COMP:9704"/>
        <dbReference type="ChEBI" id="CHEBI:15378"/>
        <dbReference type="ChEBI" id="CHEBI:30616"/>
        <dbReference type="ChEBI" id="CHEBI:33019"/>
        <dbReference type="ChEBI" id="CHEBI:57926"/>
        <dbReference type="ChEBI" id="CHEBI:78442"/>
        <dbReference type="ChEBI" id="CHEBI:78534"/>
        <dbReference type="ChEBI" id="CHEBI:456215"/>
        <dbReference type="EC" id="6.1.1.3"/>
    </reaction>
</comment>
<dbReference type="GO" id="GO:0002161">
    <property type="term" value="F:aminoacyl-tRNA deacylase activity"/>
    <property type="evidence" value="ECO:0007669"/>
    <property type="project" value="UniProtKB-ARBA"/>
</dbReference>
<dbReference type="PANTHER" id="PTHR11451">
    <property type="entry name" value="THREONINE-TRNA LIGASE"/>
    <property type="match status" value="1"/>
</dbReference>
<evidence type="ECO:0000256" key="11">
    <source>
        <dbReference type="ARBA" id="ARBA00022917"/>
    </source>
</evidence>
<evidence type="ECO:0000259" key="15">
    <source>
        <dbReference type="PROSITE" id="PS50862"/>
    </source>
</evidence>
<evidence type="ECO:0000259" key="16">
    <source>
        <dbReference type="PROSITE" id="PS51880"/>
    </source>
</evidence>
<comment type="cofactor">
    <cofactor evidence="14">
        <name>Zn(2+)</name>
        <dbReference type="ChEBI" id="CHEBI:29105"/>
    </cofactor>
    <text evidence="14">Binds 1 zinc ion per subunit.</text>
</comment>
<dbReference type="Pfam" id="PF00587">
    <property type="entry name" value="tRNA-synt_2b"/>
    <property type="match status" value="1"/>
</dbReference>
<dbReference type="FunFam" id="3.30.980.10:FF:000005">
    <property type="entry name" value="Threonyl-tRNA synthetase, mitochondrial"/>
    <property type="match status" value="1"/>
</dbReference>
<evidence type="ECO:0000256" key="9">
    <source>
        <dbReference type="ARBA" id="ARBA00022840"/>
    </source>
</evidence>
<dbReference type="PROSITE" id="PS51880">
    <property type="entry name" value="TGS"/>
    <property type="match status" value="1"/>
</dbReference>
<evidence type="ECO:0000256" key="2">
    <source>
        <dbReference type="ARBA" id="ARBA00008226"/>
    </source>
</evidence>
<keyword evidence="4 14" id="KW-0820">tRNA-binding</keyword>
<comment type="similarity">
    <text evidence="2 14">Belongs to the class-II aminoacyl-tRNA synthetase family.</text>
</comment>
<feature type="domain" description="Aminoacyl-transfer RNA synthetases class-II family profile" evidence="15">
    <location>
        <begin position="252"/>
        <end position="550"/>
    </location>
</feature>